<evidence type="ECO:0000313" key="3">
    <source>
        <dbReference type="Proteomes" id="UP000316621"/>
    </source>
</evidence>
<keyword evidence="1" id="KW-0472">Membrane</keyword>
<feature type="transmembrane region" description="Helical" evidence="1">
    <location>
        <begin position="174"/>
        <end position="195"/>
    </location>
</feature>
<dbReference type="Proteomes" id="UP000316621">
    <property type="component" value="Chromosome 7"/>
</dbReference>
<dbReference type="PANTHER" id="PTHR36784">
    <property type="entry name" value="HISTONE-LYSINE N-METHYLTRANSFERASE"/>
    <property type="match status" value="1"/>
</dbReference>
<dbReference type="EMBL" id="CM010721">
    <property type="protein sequence ID" value="RZC68431.1"/>
    <property type="molecule type" value="Genomic_DNA"/>
</dbReference>
<accession>A0A4Y7K894</accession>
<evidence type="ECO:0000313" key="2">
    <source>
        <dbReference type="EMBL" id="RZC68431.1"/>
    </source>
</evidence>
<keyword evidence="1" id="KW-1133">Transmembrane helix</keyword>
<name>A0A4Y7K894_PAPSO</name>
<keyword evidence="3" id="KW-1185">Reference proteome</keyword>
<gene>
    <name evidence="2" type="ORF">C5167_031672</name>
</gene>
<protein>
    <submittedName>
        <fullName evidence="2">Uncharacterized protein</fullName>
    </submittedName>
</protein>
<feature type="transmembrane region" description="Helical" evidence="1">
    <location>
        <begin position="116"/>
        <end position="136"/>
    </location>
</feature>
<proteinExistence type="predicted"/>
<keyword evidence="1" id="KW-0812">Transmembrane</keyword>
<dbReference type="Gramene" id="RZC68431">
    <property type="protein sequence ID" value="RZC68431"/>
    <property type="gene ID" value="C5167_031672"/>
</dbReference>
<dbReference type="AlphaFoldDB" id="A0A4Y7K894"/>
<reference evidence="2 3" key="1">
    <citation type="journal article" date="2018" name="Science">
        <title>The opium poppy genome and morphinan production.</title>
        <authorList>
            <person name="Guo L."/>
            <person name="Winzer T."/>
            <person name="Yang X."/>
            <person name="Li Y."/>
            <person name="Ning Z."/>
            <person name="He Z."/>
            <person name="Teodor R."/>
            <person name="Lu Y."/>
            <person name="Bowser T.A."/>
            <person name="Graham I.A."/>
            <person name="Ye K."/>
        </authorList>
    </citation>
    <scope>NUCLEOTIDE SEQUENCE [LARGE SCALE GENOMIC DNA]</scope>
    <source>
        <strain evidence="3">cv. HN1</strain>
        <tissue evidence="2">Leaves</tissue>
    </source>
</reference>
<feature type="transmembrane region" description="Helical" evidence="1">
    <location>
        <begin position="145"/>
        <end position="162"/>
    </location>
</feature>
<organism evidence="2 3">
    <name type="scientific">Papaver somniferum</name>
    <name type="common">Opium poppy</name>
    <dbReference type="NCBI Taxonomy" id="3469"/>
    <lineage>
        <taxon>Eukaryota</taxon>
        <taxon>Viridiplantae</taxon>
        <taxon>Streptophyta</taxon>
        <taxon>Embryophyta</taxon>
        <taxon>Tracheophyta</taxon>
        <taxon>Spermatophyta</taxon>
        <taxon>Magnoliopsida</taxon>
        <taxon>Ranunculales</taxon>
        <taxon>Papaveraceae</taxon>
        <taxon>Papaveroideae</taxon>
        <taxon>Papaver</taxon>
    </lineage>
</organism>
<evidence type="ECO:0000256" key="1">
    <source>
        <dbReference type="SAM" id="Phobius"/>
    </source>
</evidence>
<sequence>MIKLKRKWMKSRREDDSRFSIPTQDDSLPIETHQQEELVRSFEQKQTQQSRLWRGVFSTLLIGYVVFMVFSIYQQASFPWELDGLFLYATARKIITLWIQASRYHGYFMGEIDSRMVIAADWIAVLACLMAVKGLFHNSISNRQWLIYSCFTGLLVAAFWLYHMLSLSKFHWDIIWLPLGPLSGAGLSLYIDHLLNESSEEIRKLRASMYSYKAA</sequence>
<dbReference type="OMA" id="KNDHRRW"/>
<dbReference type="PANTHER" id="PTHR36784:SF1">
    <property type="entry name" value="HISTONE-LYSINE N-METHYLTRANSFERASE"/>
    <property type="match status" value="1"/>
</dbReference>
<feature type="transmembrane region" description="Helical" evidence="1">
    <location>
        <begin position="52"/>
        <end position="73"/>
    </location>
</feature>